<dbReference type="InterPro" id="IPR001087">
    <property type="entry name" value="GDSL"/>
</dbReference>
<proteinExistence type="predicted"/>
<dbReference type="SUPFAM" id="SSF49265">
    <property type="entry name" value="Fibronectin type III"/>
    <property type="match status" value="3"/>
</dbReference>
<dbReference type="CDD" id="cd10318">
    <property type="entry name" value="RGL11"/>
    <property type="match status" value="1"/>
</dbReference>
<dbReference type="SUPFAM" id="SSF69318">
    <property type="entry name" value="Integrin alpha N-terminal domain"/>
    <property type="match status" value="1"/>
</dbReference>
<dbReference type="CDD" id="cd01821">
    <property type="entry name" value="Rhamnogalacturan_acetylesterase_like"/>
    <property type="match status" value="1"/>
</dbReference>
<feature type="domain" description="Fibronectin type-III" evidence="1">
    <location>
        <begin position="179"/>
        <end position="268"/>
    </location>
</feature>
<dbReference type="InterPro" id="IPR036514">
    <property type="entry name" value="SGNH_hydro_sf"/>
</dbReference>
<dbReference type="GO" id="GO:0006032">
    <property type="term" value="P:chitin catabolic process"/>
    <property type="evidence" value="ECO:0007669"/>
    <property type="project" value="InterPro"/>
</dbReference>
<dbReference type="PROSITE" id="PS50853">
    <property type="entry name" value="FN3"/>
    <property type="match status" value="3"/>
</dbReference>
<dbReference type="Pfam" id="PF18370">
    <property type="entry name" value="RGI_lyase"/>
    <property type="match status" value="1"/>
</dbReference>
<dbReference type="InterPro" id="IPR008979">
    <property type="entry name" value="Galactose-bd-like_sf"/>
</dbReference>
<dbReference type="InterPro" id="IPR013540">
    <property type="entry name" value="ChitinaseA_N"/>
</dbReference>
<dbReference type="InterPro" id="IPR003961">
    <property type="entry name" value="FN3_dom"/>
</dbReference>
<evidence type="ECO:0000313" key="3">
    <source>
        <dbReference type="Proteomes" id="UP000249163"/>
    </source>
</evidence>
<feature type="domain" description="Fibronectin type-III" evidence="1">
    <location>
        <begin position="748"/>
        <end position="837"/>
    </location>
</feature>
<dbReference type="InterPro" id="IPR013783">
    <property type="entry name" value="Ig-like_fold"/>
</dbReference>
<dbReference type="InterPro" id="IPR041624">
    <property type="entry name" value="RGI_lyase"/>
</dbReference>
<dbReference type="GO" id="GO:0004568">
    <property type="term" value="F:chitinase activity"/>
    <property type="evidence" value="ECO:0007669"/>
    <property type="project" value="InterPro"/>
</dbReference>
<organism evidence="2 3">
    <name type="scientific">Paenibacillus odorifer</name>
    <dbReference type="NCBI Taxonomy" id="189426"/>
    <lineage>
        <taxon>Bacteria</taxon>
        <taxon>Bacillati</taxon>
        <taxon>Bacillota</taxon>
        <taxon>Bacilli</taxon>
        <taxon>Bacillales</taxon>
        <taxon>Paenibacillaceae</taxon>
        <taxon>Paenibacillus</taxon>
    </lineage>
</organism>
<dbReference type="Gene3D" id="2.60.40.10">
    <property type="entry name" value="Immunoglobulins"/>
    <property type="match status" value="8"/>
</dbReference>
<dbReference type="InterPro" id="IPR034641">
    <property type="entry name" value="RGL11"/>
</dbReference>
<dbReference type="Pfam" id="PF00657">
    <property type="entry name" value="Lipase_GDSL"/>
    <property type="match status" value="1"/>
</dbReference>
<dbReference type="SUPFAM" id="SSF81296">
    <property type="entry name" value="E set domains"/>
    <property type="match status" value="2"/>
</dbReference>
<dbReference type="SUPFAM" id="SSF49785">
    <property type="entry name" value="Galactose-binding domain-like"/>
    <property type="match status" value="3"/>
</dbReference>
<name>A0AAD0KNK5_9BACL</name>
<dbReference type="InterPro" id="IPR037459">
    <property type="entry name" value="RhgT-like"/>
</dbReference>
<dbReference type="Proteomes" id="UP000249163">
    <property type="component" value="Chromosome"/>
</dbReference>
<dbReference type="Gene3D" id="2.60.120.430">
    <property type="entry name" value="Galactose-binding lectin"/>
    <property type="match status" value="3"/>
</dbReference>
<dbReference type="GO" id="GO:0016788">
    <property type="term" value="F:hydrolase activity, acting on ester bonds"/>
    <property type="evidence" value="ECO:0007669"/>
    <property type="project" value="InterPro"/>
</dbReference>
<feature type="domain" description="Fibronectin type-III" evidence="1">
    <location>
        <begin position="273"/>
        <end position="362"/>
    </location>
</feature>
<dbReference type="InterPro" id="IPR049033">
    <property type="entry name" value="AGA-YXIM_GBD"/>
</dbReference>
<dbReference type="Pfam" id="PF21254">
    <property type="entry name" value="AGA-YXIM_GBD"/>
    <property type="match status" value="3"/>
</dbReference>
<evidence type="ECO:0000259" key="1">
    <source>
        <dbReference type="PROSITE" id="PS50853"/>
    </source>
</evidence>
<dbReference type="RefSeq" id="WP_081394221.1">
    <property type="nucleotide sequence ID" value="NZ_CP021965.1"/>
</dbReference>
<dbReference type="SUPFAM" id="SSF52266">
    <property type="entry name" value="SGNH hydrolase"/>
    <property type="match status" value="1"/>
</dbReference>
<dbReference type="Pfam" id="PF08329">
    <property type="entry name" value="ChitinaseA_N"/>
    <property type="match status" value="1"/>
</dbReference>
<dbReference type="InterPro" id="IPR014756">
    <property type="entry name" value="Ig_E-set"/>
</dbReference>
<dbReference type="InterPro" id="IPR036116">
    <property type="entry name" value="FN3_sf"/>
</dbReference>
<dbReference type="InterPro" id="IPR049366">
    <property type="entry name" value="RGL11_C"/>
</dbReference>
<protein>
    <submittedName>
        <fullName evidence="2">G-D-S-L family lipolytic protein</fullName>
    </submittedName>
</protein>
<dbReference type="InterPro" id="IPR028994">
    <property type="entry name" value="Integrin_alpha_N"/>
</dbReference>
<sequence length="2051" mass="221547">MVLLSWIFICSSILPSTTFGGQQVSAASGPITLQYDFGTATSPVMSGYTGVHESKLYTNELGYGLDQAVASRNRSGGDDMTNDFVLGLSYSFLVDLPNGDYDVTVYSGDLLAGTSTTKTTITLEGSTAGSISSKQAVNQATYRTTVQDGQLTVGITGTGVGGYLNGLIIQQIVPGPLKAPEGLVTHNITPTEVSLGWSSVTEAVYYNIYRTVLPSGTLQAIGQAAANSYMDSDVNEGSGYIYNVSAVNGKGEESALSASVTVDKIPGVEVPAAPTGVSIVTVGVSSVQLSWNSVAGAKRYTILRSDSADGTFHEIGQSEKTTFTDTSADTSKRQYYGVKAANDQGQSELSDKVESAVYMPPGTLPEGDVYSFDFGPGAVAAGYLKVDAGVSYSSEVKYGFTDISKVTGVDRGTSDPLRSDFVVPKDATFNVDLPNGDYTVSLTAGDSAGDTEIGIKVESIQKVQQTSKTAGQYLEMSFDIALVDGQMNLLFSGTKPNINALVITKQPDRPANELPTVYIAGDSTVQTYDPYWIPQAGWGQMIPDFFSEEVTFKNHAIGGRSSKSFMVEGRLDEVLRKIQPGDYFLIQFGHNDATISVPDRYASPADYKVYLKTYINGARQRGATPILVTPMGRRDYNAVSEKFNVSFPEYVQAMKEVASELDVDLVDLSALSVAYYNSIGFAATRSVFLHLDAGIYGAFPNGSTDDTHFQEYGAIQMARLLAKGIGELNIPLSSFVQDIKQPETVPAKPEGLVAGSISNAGAVLKWNKVEGADIYKIYRKLAAETESAYTLAGTSTVPSLTLSGLVEGQSYSVRVTAVNGLGESEPSDEVKLTTKSAQYRYDFGPVGSPVAAGYTEVNVNVLYTPERGYGLTSSAGMIDRDRGNATDDLRRDFVIYFGGSYEFKVDLPNGYYSVKTYTGDWIGSAKTNVAIEGKDYGTVSSGKENIAEKLYNQIAVKDGQMNLVFSGTTAHLNGLEITPLLLAPTNLNLGSLDLNSEPITANLSWDSMEGALKYRVYRQATVANSAELLGETIEPLYTDTTADIGMEYIYTVTSVDSTGLESVGSNALKVSMIDPSVAKAPVPSGLAVQSTNKNDVAFTWNEVPDARMFNIYRAKSADGEFILIGKSFEASYTDMTVLTTIPYYYKVASVNAGGISDLSATLETSAVTALYRKMEALDRAPVAVKTDEGVYISWRMLGLDPETIGFNLYRGDKKLNDSLITQNTNYLDITGREDAKYRITSVINGVEKSASEPFSVWQKQYLSIPLQKPADDYTKDGQPYTYSAGDASVGDLDGDGVYEIIMLWSPSNSKDNSQAGYTGLVYMDAYKLDGTRLWRINLGPNIRAGAHYSPFLVYDLDSDGRAEIMIKTADGTVDGQGKVIGNASADYRNSSGYVLLGNEYLTVFEGATGRALDTVDYDPPRGDVGAWGDTYGNRVDRFLAAVAYLDGEQPSVIFSRGYYTRTVLAAYNYREGKLEKVWRFDSNDEGYGDYAGQGNHNLSVGDVDGDGKDEITFGAMAIDDDGLPLYNTKLGHGDAIHFGDLDPTRPGLEVFDVHEHTDSKYGIEMRDAATGEILWGVFTGIDTGRGMSADIDPRYAGEEVWAATITNEEHIPVTGLYSAQGELITKKLPSSTNFGIWWDGDLLRELLDANRVDKWDYTNQTTVNLLTAVGASSNNGTKANPSLQADLFGDWREEVIWRATDSSELRIYTTTDMTDYRIRTLMHDPIYRLAVAWQNVGYNQPPHPGFFLGEGMEQPAAPKIQYVGSPGETEDTTPPTISGLPSAQMSETDVLKVQVVAEDPESGIRSLDITFDGKPVVYGDEIPLTGLAGAHTFIATAINNAGLSTTEQVIVVVSGPQKATGVPGQWVLSNNNGQDTGLLDGDYQITMNMWWGNNGTVYKLYENGVLIDTQTLRDNSPAAQTAVTNITGKENGTYTYTAELTNSFGTTVSAAHVVIVKDAAPAKPVLSNDNWDGDGEYKVTMNLWWGMNGKEYRLYENGILIDTQILTAGTPNAQTASTSITNRSPGVYEYRAELLNDQGVNESTIMKVTVK</sequence>
<dbReference type="Gene3D" id="3.40.50.1110">
    <property type="entry name" value="SGNH hydrolase"/>
    <property type="match status" value="1"/>
</dbReference>
<dbReference type="Pfam" id="PF00041">
    <property type="entry name" value="fn3"/>
    <property type="match status" value="1"/>
</dbReference>
<dbReference type="CDD" id="cd00063">
    <property type="entry name" value="FN3"/>
    <property type="match status" value="3"/>
</dbReference>
<evidence type="ECO:0000313" key="2">
    <source>
        <dbReference type="EMBL" id="AWV36635.1"/>
    </source>
</evidence>
<dbReference type="SMART" id="SM00060">
    <property type="entry name" value="FN3"/>
    <property type="match status" value="5"/>
</dbReference>
<accession>A0AAD0KNK5</accession>
<reference evidence="2 3" key="1">
    <citation type="submission" date="2017-06" db="EMBL/GenBank/DDBJ databases">
        <title>Complete genome sequence of Paenibacillus odorifer CBA7130.</title>
        <authorList>
            <person name="Nam Y.-D."/>
            <person name="Kang J."/>
            <person name="Chung W.-H."/>
        </authorList>
    </citation>
    <scope>NUCLEOTIDE SEQUENCE [LARGE SCALE GENOMIC DNA]</scope>
    <source>
        <strain evidence="2 3">CBA7130</strain>
    </source>
</reference>
<dbReference type="EMBL" id="CP021965">
    <property type="protein sequence ID" value="AWV36635.1"/>
    <property type="molecule type" value="Genomic_DNA"/>
</dbReference>
<dbReference type="PANTHER" id="PTHR43118">
    <property type="entry name" value="RHAMNOGALACTURONAN LYASE (EUROFUNG)"/>
    <property type="match status" value="1"/>
</dbReference>
<dbReference type="Pfam" id="PF21348">
    <property type="entry name" value="RGL11_C"/>
    <property type="match status" value="1"/>
</dbReference>
<gene>
    <name evidence="2" type="ORF">CD191_09565</name>
</gene>
<dbReference type="PANTHER" id="PTHR43118:SF1">
    <property type="entry name" value="RHAMNOGALACTURONAN LYASE (EUROFUNG)"/>
    <property type="match status" value="1"/>
</dbReference>